<organism evidence="1">
    <name type="scientific">marine sediment metagenome</name>
    <dbReference type="NCBI Taxonomy" id="412755"/>
    <lineage>
        <taxon>unclassified sequences</taxon>
        <taxon>metagenomes</taxon>
        <taxon>ecological metagenomes</taxon>
    </lineage>
</organism>
<accession>X1JGJ2</accession>
<gene>
    <name evidence="1" type="ORF">S03H2_50882</name>
</gene>
<evidence type="ECO:0000313" key="1">
    <source>
        <dbReference type="EMBL" id="GAH68873.1"/>
    </source>
</evidence>
<protein>
    <submittedName>
        <fullName evidence="1">Uncharacterized protein</fullName>
    </submittedName>
</protein>
<comment type="caution">
    <text evidence="1">The sequence shown here is derived from an EMBL/GenBank/DDBJ whole genome shotgun (WGS) entry which is preliminary data.</text>
</comment>
<reference evidence="1" key="1">
    <citation type="journal article" date="2014" name="Front. Microbiol.">
        <title>High frequency of phylogenetically diverse reductive dehalogenase-homologous genes in deep subseafloor sedimentary metagenomes.</title>
        <authorList>
            <person name="Kawai M."/>
            <person name="Futagami T."/>
            <person name="Toyoda A."/>
            <person name="Takaki Y."/>
            <person name="Nishi S."/>
            <person name="Hori S."/>
            <person name="Arai W."/>
            <person name="Tsubouchi T."/>
            <person name="Morono Y."/>
            <person name="Uchiyama I."/>
            <person name="Ito T."/>
            <person name="Fujiyama A."/>
            <person name="Inagaki F."/>
            <person name="Takami H."/>
        </authorList>
    </citation>
    <scope>NUCLEOTIDE SEQUENCE</scope>
    <source>
        <strain evidence="1">Expedition CK06-06</strain>
    </source>
</reference>
<dbReference type="EMBL" id="BARU01032246">
    <property type="protein sequence ID" value="GAH68873.1"/>
    <property type="molecule type" value="Genomic_DNA"/>
</dbReference>
<name>X1JGJ2_9ZZZZ</name>
<dbReference type="AlphaFoldDB" id="X1JGJ2"/>
<feature type="non-terminal residue" evidence="1">
    <location>
        <position position="79"/>
    </location>
</feature>
<sequence length="79" mass="8489">MGERHLVRRNAPMVRPTASILGLFVLAFVAWSAWAEEANPGAPGVASAKPGFARAEPGPAAAEAAFHERLKEVRLIEIR</sequence>
<proteinExistence type="predicted"/>